<dbReference type="GeneID" id="30018064"/>
<organism evidence="1 2">
    <name type="scientific">Cordyceps fumosorosea (strain ARSEF 2679)</name>
    <name type="common">Isaria fumosorosea</name>
    <dbReference type="NCBI Taxonomy" id="1081104"/>
    <lineage>
        <taxon>Eukaryota</taxon>
        <taxon>Fungi</taxon>
        <taxon>Dikarya</taxon>
        <taxon>Ascomycota</taxon>
        <taxon>Pezizomycotina</taxon>
        <taxon>Sordariomycetes</taxon>
        <taxon>Hypocreomycetidae</taxon>
        <taxon>Hypocreales</taxon>
        <taxon>Cordycipitaceae</taxon>
        <taxon>Cordyceps</taxon>
    </lineage>
</organism>
<accession>A0A168CCF8</accession>
<reference evidence="1 2" key="1">
    <citation type="journal article" date="2016" name="Genome Biol. Evol.">
        <title>Divergent and convergent evolution of fungal pathogenicity.</title>
        <authorList>
            <person name="Shang Y."/>
            <person name="Xiao G."/>
            <person name="Zheng P."/>
            <person name="Cen K."/>
            <person name="Zhan S."/>
            <person name="Wang C."/>
        </authorList>
    </citation>
    <scope>NUCLEOTIDE SEQUENCE [LARGE SCALE GENOMIC DNA]</scope>
    <source>
        <strain evidence="1 2">ARSEF 2679</strain>
    </source>
</reference>
<evidence type="ECO:0000313" key="1">
    <source>
        <dbReference type="EMBL" id="OAA71221.1"/>
    </source>
</evidence>
<sequence>MSQLITRLRNWGRSRREFRRNFREELDRESNAECKHPWFQSCLRAQVESNYVCLPRPHDANDLKIGSIIENLDNMRVLNTDAGEEYTFKQQPEIIPKDNLRVSFAKFEMELFMHVREMQYDVERLEWTQTPSPPKKKEHRAAVESSHRVKDWLQSEPTGRSALVITGLMVVMGAEASSDPNAVAGPTSTLRSFVDGRLLTQSNIGGKVIGLRVTKIRYKPKLFSGDLKLCVERMDMNVNREWRIHDYPGLYYHSPEYKDRFVYELRCLLLAMSL</sequence>
<comment type="caution">
    <text evidence="1">The sequence shown here is derived from an EMBL/GenBank/DDBJ whole genome shotgun (WGS) entry which is preliminary data.</text>
</comment>
<dbReference type="EMBL" id="AZHB01000003">
    <property type="protein sequence ID" value="OAA71221.1"/>
    <property type="molecule type" value="Genomic_DNA"/>
</dbReference>
<name>A0A168CCF8_CORFA</name>
<proteinExistence type="predicted"/>
<dbReference type="AlphaFoldDB" id="A0A168CCF8"/>
<keyword evidence="2" id="KW-1185">Reference proteome</keyword>
<dbReference type="RefSeq" id="XP_018707102.1">
    <property type="nucleotide sequence ID" value="XM_018845379.1"/>
</dbReference>
<gene>
    <name evidence="1" type="ORF">ISF_01772</name>
</gene>
<evidence type="ECO:0000313" key="2">
    <source>
        <dbReference type="Proteomes" id="UP000076744"/>
    </source>
</evidence>
<dbReference type="Proteomes" id="UP000076744">
    <property type="component" value="Unassembled WGS sequence"/>
</dbReference>
<protein>
    <submittedName>
        <fullName evidence="1">Uncharacterized protein</fullName>
    </submittedName>
</protein>